<dbReference type="AlphaFoldDB" id="A0A3Q9EP95"/>
<name>A0A3Q9EP95_9ACTN</name>
<dbReference type="EMBL" id="CP034539">
    <property type="protein sequence ID" value="AZQ32451.1"/>
    <property type="molecule type" value="Genomic_DNA"/>
</dbReference>
<evidence type="ECO:0000256" key="4">
    <source>
        <dbReference type="ARBA" id="ARBA00023002"/>
    </source>
</evidence>
<evidence type="ECO:0000313" key="8">
    <source>
        <dbReference type="Proteomes" id="UP000280298"/>
    </source>
</evidence>
<dbReference type="GO" id="GO:0020037">
    <property type="term" value="F:heme binding"/>
    <property type="evidence" value="ECO:0007669"/>
    <property type="project" value="TreeGrafter"/>
</dbReference>
<dbReference type="GO" id="GO:0006790">
    <property type="term" value="P:sulfur compound metabolic process"/>
    <property type="evidence" value="ECO:0007669"/>
    <property type="project" value="TreeGrafter"/>
</dbReference>
<dbReference type="Gene3D" id="3.90.420.10">
    <property type="entry name" value="Oxidoreductase, molybdopterin-binding domain"/>
    <property type="match status" value="1"/>
</dbReference>
<dbReference type="OrthoDB" id="9795587at2"/>
<dbReference type="PANTHER" id="PTHR19372:SF7">
    <property type="entry name" value="SULFITE OXIDASE, MITOCHONDRIAL"/>
    <property type="match status" value="1"/>
</dbReference>
<dbReference type="InterPro" id="IPR036374">
    <property type="entry name" value="OxRdtase_Mopterin-bd_sf"/>
</dbReference>
<dbReference type="InterPro" id="IPR000572">
    <property type="entry name" value="OxRdtase_Mopterin-bd_dom"/>
</dbReference>
<evidence type="ECO:0000256" key="1">
    <source>
        <dbReference type="ARBA" id="ARBA00001924"/>
    </source>
</evidence>
<evidence type="ECO:0000259" key="5">
    <source>
        <dbReference type="Pfam" id="PF00174"/>
    </source>
</evidence>
<organism evidence="7 8">
    <name type="scientific">Streptomyces cyaneochromogenes</name>
    <dbReference type="NCBI Taxonomy" id="2496836"/>
    <lineage>
        <taxon>Bacteria</taxon>
        <taxon>Bacillati</taxon>
        <taxon>Actinomycetota</taxon>
        <taxon>Actinomycetes</taxon>
        <taxon>Kitasatosporales</taxon>
        <taxon>Streptomycetaceae</taxon>
        <taxon>Streptomyces</taxon>
    </lineage>
</organism>
<dbReference type="SUPFAM" id="SSF81296">
    <property type="entry name" value="E set domains"/>
    <property type="match status" value="1"/>
</dbReference>
<dbReference type="PANTHER" id="PTHR19372">
    <property type="entry name" value="SULFITE REDUCTASE"/>
    <property type="match status" value="1"/>
</dbReference>
<proteinExistence type="predicted"/>
<keyword evidence="8" id="KW-1185">Reference proteome</keyword>
<dbReference type="CDD" id="cd02110">
    <property type="entry name" value="SO_family_Moco_dimer"/>
    <property type="match status" value="1"/>
</dbReference>
<dbReference type="Pfam" id="PF03404">
    <property type="entry name" value="Mo-co_dimer"/>
    <property type="match status" value="1"/>
</dbReference>
<evidence type="ECO:0000256" key="3">
    <source>
        <dbReference type="ARBA" id="ARBA00022723"/>
    </source>
</evidence>
<evidence type="ECO:0000259" key="6">
    <source>
        <dbReference type="Pfam" id="PF03404"/>
    </source>
</evidence>
<dbReference type="GO" id="GO:0008482">
    <property type="term" value="F:sulfite oxidase activity"/>
    <property type="evidence" value="ECO:0007669"/>
    <property type="project" value="TreeGrafter"/>
</dbReference>
<dbReference type="Gene3D" id="2.60.40.650">
    <property type="match status" value="1"/>
</dbReference>
<dbReference type="SUPFAM" id="SSF56524">
    <property type="entry name" value="Oxidoreductase molybdopterin-binding domain"/>
    <property type="match status" value="1"/>
</dbReference>
<dbReference type="RefSeq" id="WP_126388154.1">
    <property type="nucleotide sequence ID" value="NZ_CP034539.1"/>
</dbReference>
<accession>A0A3Q9EP95</accession>
<dbReference type="InterPro" id="IPR005066">
    <property type="entry name" value="MoCF_OxRdtse_dimer"/>
</dbReference>
<dbReference type="GO" id="GO:0030151">
    <property type="term" value="F:molybdenum ion binding"/>
    <property type="evidence" value="ECO:0007669"/>
    <property type="project" value="InterPro"/>
</dbReference>
<dbReference type="GO" id="GO:0043546">
    <property type="term" value="F:molybdopterin cofactor binding"/>
    <property type="evidence" value="ECO:0007669"/>
    <property type="project" value="TreeGrafter"/>
</dbReference>
<dbReference type="InterPro" id="IPR008335">
    <property type="entry name" value="Mopterin_OxRdtase_euk"/>
</dbReference>
<dbReference type="InterPro" id="IPR014756">
    <property type="entry name" value="Ig_E-set"/>
</dbReference>
<dbReference type="KEGG" id="scya:EJ357_02505"/>
<reference evidence="7 8" key="1">
    <citation type="journal article" date="2019" name="Int. J. Syst. Evol. Microbiol.">
        <title>Streptomyces cyaneochromogenes sp. nov., a blue pigment-producing actinomycete from manganese-contaminated soil.</title>
        <authorList>
            <person name="Tang X."/>
            <person name="Zhao J."/>
            <person name="Li K."/>
            <person name="Chen Z."/>
            <person name="Sun Y."/>
            <person name="Gao J."/>
        </authorList>
    </citation>
    <scope>NUCLEOTIDE SEQUENCE [LARGE SCALE GENOMIC DNA]</scope>
    <source>
        <strain evidence="7 8">MK-45</strain>
    </source>
</reference>
<evidence type="ECO:0000256" key="2">
    <source>
        <dbReference type="ARBA" id="ARBA00022505"/>
    </source>
</evidence>
<comment type="cofactor">
    <cofactor evidence="1">
        <name>Mo-molybdopterin</name>
        <dbReference type="ChEBI" id="CHEBI:71302"/>
    </cofactor>
</comment>
<keyword evidence="2" id="KW-0500">Molybdenum</keyword>
<sequence>MGHRLADASAPARLAAPEEGIGRDELALATRNHGLPLEALRYDLTPPGLHYVLTHYDIPYVPDDTPWHLAIGGRVGRPLRLDLADLRAFPQVTTRVTLECAGNGRALLTPRPVSQPWLVEAVGTAEWTGVPLRLLLAQAGVEPEAVEVVFTGADHGVERGVEQDYRRALPLNVATAGDPEVLVAYAMNGAPLPPQHGRPLRLVVPGWYGMAHVKWLREVEVTDVPFAGFQQAVAYRLRRHREEEGEPVTRIAPRALLVPPGFPDFMSRARVVRPGRVALEGRAWSGRAPVTCVEVSSDAGRTWRKAELEPDTGHRWAWRRWRYDWTATPGDHVLSARATDAEGHGQPLEQLWNRGGFANNVVQRVPVLCVDEG</sequence>
<dbReference type="PRINTS" id="PR00407">
    <property type="entry name" value="EUMOPTERIN"/>
</dbReference>
<evidence type="ECO:0000313" key="7">
    <source>
        <dbReference type="EMBL" id="AZQ32451.1"/>
    </source>
</evidence>
<gene>
    <name evidence="7" type="ORF">EJ357_02505</name>
</gene>
<dbReference type="Proteomes" id="UP000280298">
    <property type="component" value="Chromosome"/>
</dbReference>
<keyword evidence="4" id="KW-0560">Oxidoreductase</keyword>
<dbReference type="Pfam" id="PF00174">
    <property type="entry name" value="Oxidored_molyb"/>
    <property type="match status" value="1"/>
</dbReference>
<feature type="domain" description="Moybdenum cofactor oxidoreductase dimerisation" evidence="6">
    <location>
        <begin position="275"/>
        <end position="367"/>
    </location>
</feature>
<feature type="domain" description="Oxidoreductase molybdopterin-binding" evidence="5">
    <location>
        <begin position="57"/>
        <end position="229"/>
    </location>
</feature>
<keyword evidence="3" id="KW-0479">Metal-binding</keyword>
<protein>
    <submittedName>
        <fullName evidence="7">Sulfite oxidase</fullName>
    </submittedName>
</protein>